<accession>A0A2T3FK15</accession>
<dbReference type="RefSeq" id="WP_106988866.1">
    <property type="nucleotide sequence ID" value="NZ_DBGCOW010000010.1"/>
</dbReference>
<gene>
    <name evidence="1" type="ORF">C7U55_12690</name>
</gene>
<evidence type="ECO:0000313" key="2">
    <source>
        <dbReference type="Proteomes" id="UP000241201"/>
    </source>
</evidence>
<name>A0A2T3FK15_9FIRM</name>
<reference evidence="2" key="1">
    <citation type="submission" date="2018-03" db="EMBL/GenBank/DDBJ databases">
        <title>Lachnoclostridium SNUG30370 gen.nov., sp.nov., isolated from human faeces.</title>
        <authorList>
            <person name="Seo B."/>
            <person name="Jeon K."/>
            <person name="Ko G."/>
        </authorList>
    </citation>
    <scope>NUCLEOTIDE SEQUENCE [LARGE SCALE GENOMIC DNA]</scope>
    <source>
        <strain evidence="2">SNUG30370</strain>
    </source>
</reference>
<evidence type="ECO:0000313" key="1">
    <source>
        <dbReference type="EMBL" id="PST35608.1"/>
    </source>
</evidence>
<dbReference type="Proteomes" id="UP000241201">
    <property type="component" value="Unassembled WGS sequence"/>
</dbReference>
<protein>
    <submittedName>
        <fullName evidence="1">Uncharacterized protein</fullName>
    </submittedName>
</protein>
<sequence length="63" mass="7669">MYFRRLIRDTFNCINIIDEKVENTLTTKDRKSQSNLLEIKKDESNRFSSFSSFYDSYIQKYKV</sequence>
<proteinExistence type="predicted"/>
<dbReference type="EMBL" id="PYLP01000029">
    <property type="protein sequence ID" value="PST35608.1"/>
    <property type="molecule type" value="Genomic_DNA"/>
</dbReference>
<dbReference type="AlphaFoldDB" id="A0A2T3FK15"/>
<organism evidence="1 2">
    <name type="scientific">Faecalibacillus faecis</name>
    <dbReference type="NCBI Taxonomy" id="1982628"/>
    <lineage>
        <taxon>Bacteria</taxon>
        <taxon>Bacillati</taxon>
        <taxon>Bacillota</taxon>
        <taxon>Erysipelotrichia</taxon>
        <taxon>Erysipelotrichales</taxon>
        <taxon>Coprobacillaceae</taxon>
        <taxon>Faecalibacillus</taxon>
    </lineage>
</organism>
<comment type="caution">
    <text evidence="1">The sequence shown here is derived from an EMBL/GenBank/DDBJ whole genome shotgun (WGS) entry which is preliminary data.</text>
</comment>
<keyword evidence="2" id="KW-1185">Reference proteome</keyword>